<evidence type="ECO:0000256" key="2">
    <source>
        <dbReference type="ARBA" id="ARBA00022475"/>
    </source>
</evidence>
<feature type="transmembrane region" description="Helical" evidence="12">
    <location>
        <begin position="188"/>
        <end position="211"/>
    </location>
</feature>
<keyword evidence="8" id="KW-0350">Heme biosynthesis</keyword>
<dbReference type="GO" id="GO:0016491">
    <property type="term" value="F:oxidoreductase activity"/>
    <property type="evidence" value="ECO:0007669"/>
    <property type="project" value="UniProtKB-KW"/>
</dbReference>
<protein>
    <submittedName>
        <fullName evidence="13">Heme A synthase</fullName>
        <ecNumber evidence="13">1.3.-.-</ecNumber>
    </submittedName>
</protein>
<dbReference type="GO" id="GO:0016020">
    <property type="term" value="C:membrane"/>
    <property type="evidence" value="ECO:0007669"/>
    <property type="project" value="UniProtKB-SubCell"/>
</dbReference>
<dbReference type="InterPro" id="IPR003780">
    <property type="entry name" value="COX15/CtaA_fam"/>
</dbReference>
<dbReference type="EC" id="1.3.-.-" evidence="13"/>
<evidence type="ECO:0000256" key="1">
    <source>
        <dbReference type="ARBA" id="ARBA00004141"/>
    </source>
</evidence>
<keyword evidence="5 12" id="KW-1133">Transmembrane helix</keyword>
<name>A0A645C1X2_9ZZZZ</name>
<keyword evidence="10" id="KW-1015">Disulfide bond</keyword>
<feature type="transmembrane region" description="Helical" evidence="12">
    <location>
        <begin position="96"/>
        <end position="115"/>
    </location>
</feature>
<keyword evidence="3 12" id="KW-0812">Transmembrane</keyword>
<dbReference type="PANTHER" id="PTHR35457:SF1">
    <property type="entry name" value="HEME A SYNTHASE"/>
    <property type="match status" value="1"/>
</dbReference>
<dbReference type="InterPro" id="IPR050450">
    <property type="entry name" value="COX15/CtaA_HemeA_synthase"/>
</dbReference>
<accession>A0A645C1X2</accession>
<keyword evidence="2" id="KW-1003">Cell membrane</keyword>
<feature type="transmembrane region" description="Helical" evidence="12">
    <location>
        <begin position="127"/>
        <end position="148"/>
    </location>
</feature>
<proteinExistence type="predicted"/>
<sequence length="325" mass="34469">MAATHRRVDLVGARRTGRTKGVPLDLMTRLFGTPRALRGWSLANLIANSGIVLTGGIVRVTGSGLGCSQWPKCTPDSYVTLPANGLHGAIEFGNRLLTFVLIVVAIGTIIAAWRTRENGAPVPRVRTLSLLVMVGIVLQAVVGGITVWVRLSPYLVAIHLLLSAALISICTWALALARRRPTTVVAPLPVALTRVAYALTWVAVYLGTLVTGSGPHAGDLTSPRTGLELETIAKVHAMSVWLLVAVTIYLVVKLRSRQSYALLGVLLLQGAVGYVQYFAGLPRGLIIVHLLGVCLVMIAATDLALSVRRPTEARSTASTSDLIGA</sequence>
<evidence type="ECO:0000313" key="13">
    <source>
        <dbReference type="EMBL" id="MPM71760.1"/>
    </source>
</evidence>
<dbReference type="GO" id="GO:0006784">
    <property type="term" value="P:heme A biosynthetic process"/>
    <property type="evidence" value="ECO:0007669"/>
    <property type="project" value="InterPro"/>
</dbReference>
<evidence type="ECO:0000256" key="6">
    <source>
        <dbReference type="ARBA" id="ARBA00023002"/>
    </source>
</evidence>
<evidence type="ECO:0000256" key="3">
    <source>
        <dbReference type="ARBA" id="ARBA00022692"/>
    </source>
</evidence>
<comment type="caution">
    <text evidence="13">The sequence shown here is derived from an EMBL/GenBank/DDBJ whole genome shotgun (WGS) entry which is preliminary data.</text>
</comment>
<evidence type="ECO:0000256" key="12">
    <source>
        <dbReference type="SAM" id="Phobius"/>
    </source>
</evidence>
<comment type="subcellular location">
    <subcellularLocation>
        <location evidence="1">Membrane</location>
        <topology evidence="1">Multi-pass membrane protein</topology>
    </subcellularLocation>
</comment>
<organism evidence="13">
    <name type="scientific">bioreactor metagenome</name>
    <dbReference type="NCBI Taxonomy" id="1076179"/>
    <lineage>
        <taxon>unclassified sequences</taxon>
        <taxon>metagenomes</taxon>
        <taxon>ecological metagenomes</taxon>
    </lineage>
</organism>
<dbReference type="EMBL" id="VSSQ01024317">
    <property type="protein sequence ID" value="MPM71760.1"/>
    <property type="molecule type" value="Genomic_DNA"/>
</dbReference>
<feature type="transmembrane region" description="Helical" evidence="12">
    <location>
        <begin position="259"/>
        <end position="279"/>
    </location>
</feature>
<dbReference type="Pfam" id="PF02628">
    <property type="entry name" value="COX15-CtaA"/>
    <property type="match status" value="2"/>
</dbReference>
<evidence type="ECO:0000256" key="9">
    <source>
        <dbReference type="ARBA" id="ARBA00023136"/>
    </source>
</evidence>
<evidence type="ECO:0000256" key="10">
    <source>
        <dbReference type="ARBA" id="ARBA00023157"/>
    </source>
</evidence>
<feature type="transmembrane region" description="Helical" evidence="12">
    <location>
        <begin position="154"/>
        <end position="176"/>
    </location>
</feature>
<evidence type="ECO:0000256" key="4">
    <source>
        <dbReference type="ARBA" id="ARBA00022723"/>
    </source>
</evidence>
<reference evidence="13" key="1">
    <citation type="submission" date="2019-08" db="EMBL/GenBank/DDBJ databases">
        <authorList>
            <person name="Kucharzyk K."/>
            <person name="Murdoch R.W."/>
            <person name="Higgins S."/>
            <person name="Loffler F."/>
        </authorList>
    </citation>
    <scope>NUCLEOTIDE SEQUENCE</scope>
</reference>
<comment type="pathway">
    <text evidence="11">Porphyrin-containing compound metabolism.</text>
</comment>
<evidence type="ECO:0000256" key="7">
    <source>
        <dbReference type="ARBA" id="ARBA00023004"/>
    </source>
</evidence>
<keyword evidence="7" id="KW-0408">Iron</keyword>
<feature type="transmembrane region" description="Helical" evidence="12">
    <location>
        <begin position="285"/>
        <end position="305"/>
    </location>
</feature>
<keyword evidence="9 12" id="KW-0472">Membrane</keyword>
<evidence type="ECO:0000256" key="11">
    <source>
        <dbReference type="ARBA" id="ARBA00023444"/>
    </source>
</evidence>
<dbReference type="GO" id="GO:0046872">
    <property type="term" value="F:metal ion binding"/>
    <property type="evidence" value="ECO:0007669"/>
    <property type="project" value="UniProtKB-KW"/>
</dbReference>
<evidence type="ECO:0000256" key="8">
    <source>
        <dbReference type="ARBA" id="ARBA00023133"/>
    </source>
</evidence>
<gene>
    <name evidence="13" type="primary">ctaA_2</name>
    <name evidence="13" type="ORF">SDC9_118731</name>
</gene>
<feature type="transmembrane region" description="Helical" evidence="12">
    <location>
        <begin position="231"/>
        <end position="252"/>
    </location>
</feature>
<dbReference type="AlphaFoldDB" id="A0A645C1X2"/>
<keyword evidence="6 13" id="KW-0560">Oxidoreductase</keyword>
<evidence type="ECO:0000256" key="5">
    <source>
        <dbReference type="ARBA" id="ARBA00022989"/>
    </source>
</evidence>
<dbReference type="PANTHER" id="PTHR35457">
    <property type="entry name" value="HEME A SYNTHASE"/>
    <property type="match status" value="1"/>
</dbReference>
<keyword evidence="4" id="KW-0479">Metal-binding</keyword>